<comment type="caution">
    <text evidence="2">The sequence shown here is derived from an EMBL/GenBank/DDBJ whole genome shotgun (WGS) entry which is preliminary data.</text>
</comment>
<accession>A0AA39W4Y1</accession>
<organism evidence="2 3">
    <name type="scientific">Bombardia bombarda</name>
    <dbReference type="NCBI Taxonomy" id="252184"/>
    <lineage>
        <taxon>Eukaryota</taxon>
        <taxon>Fungi</taxon>
        <taxon>Dikarya</taxon>
        <taxon>Ascomycota</taxon>
        <taxon>Pezizomycotina</taxon>
        <taxon>Sordariomycetes</taxon>
        <taxon>Sordariomycetidae</taxon>
        <taxon>Sordariales</taxon>
        <taxon>Lasiosphaeriaceae</taxon>
        <taxon>Bombardia</taxon>
    </lineage>
</organism>
<dbReference type="AlphaFoldDB" id="A0AA39W4Y1"/>
<feature type="region of interest" description="Disordered" evidence="1">
    <location>
        <begin position="116"/>
        <end position="136"/>
    </location>
</feature>
<dbReference type="EMBL" id="JAULSR010000008">
    <property type="protein sequence ID" value="KAK0612834.1"/>
    <property type="molecule type" value="Genomic_DNA"/>
</dbReference>
<evidence type="ECO:0000256" key="1">
    <source>
        <dbReference type="SAM" id="MobiDB-lite"/>
    </source>
</evidence>
<dbReference type="PANTHER" id="PTHR39474">
    <property type="entry name" value="UNNAMED PRODUCT"/>
    <property type="match status" value="1"/>
</dbReference>
<dbReference type="Proteomes" id="UP001174934">
    <property type="component" value="Unassembled WGS sequence"/>
</dbReference>
<name>A0AA39W4Y1_9PEZI</name>
<sequence>MRNLLSGAAAPALRYLATRQQRRGQRQAVFYAHTHAPLSGQQHQQQQNLIQQEKMAASASAAAAATAAAVQQQNDNPAPAVTGAVQDGAIASTTTTTTNTTTASSEPELQMLLPALPAPESSSSGGAPGTTTNLEVDGPAVTLDHLGPMVVGRDGTLSRIANWAELTPIERQNTLRVLGKRNQLRMANLRDEEDK</sequence>
<gene>
    <name evidence="2" type="ORF">B0T17DRAFT_385632</name>
</gene>
<proteinExistence type="predicted"/>
<dbReference type="PANTHER" id="PTHR39474:SF1">
    <property type="entry name" value="FUNGAL SPECIFIC TRANSCRIPTION FACTOR"/>
    <property type="match status" value="1"/>
</dbReference>
<feature type="compositionally biased region" description="Low complexity" evidence="1">
    <location>
        <begin position="116"/>
        <end position="132"/>
    </location>
</feature>
<reference evidence="2" key="1">
    <citation type="submission" date="2023-06" db="EMBL/GenBank/DDBJ databases">
        <title>Genome-scale phylogeny and comparative genomics of the fungal order Sordariales.</title>
        <authorList>
            <consortium name="Lawrence Berkeley National Laboratory"/>
            <person name="Hensen N."/>
            <person name="Bonometti L."/>
            <person name="Westerberg I."/>
            <person name="Brannstrom I.O."/>
            <person name="Guillou S."/>
            <person name="Cros-Aarteil S."/>
            <person name="Calhoun S."/>
            <person name="Haridas S."/>
            <person name="Kuo A."/>
            <person name="Mondo S."/>
            <person name="Pangilinan J."/>
            <person name="Riley R."/>
            <person name="LaButti K."/>
            <person name="Andreopoulos B."/>
            <person name="Lipzen A."/>
            <person name="Chen C."/>
            <person name="Yanf M."/>
            <person name="Daum C."/>
            <person name="Ng V."/>
            <person name="Clum A."/>
            <person name="Steindorff A."/>
            <person name="Ohm R."/>
            <person name="Martin F."/>
            <person name="Silar P."/>
            <person name="Natvig D."/>
            <person name="Lalanne C."/>
            <person name="Gautier V."/>
            <person name="Ament-velasquez S.L."/>
            <person name="Kruys A."/>
            <person name="Hutchinson M.I."/>
            <person name="Powell A.J."/>
            <person name="Barry K."/>
            <person name="Miller A.N."/>
            <person name="Grigoriev I.V."/>
            <person name="Debuchy R."/>
            <person name="Gladieux P."/>
            <person name="Thoren M.H."/>
            <person name="Johannesson H."/>
        </authorList>
    </citation>
    <scope>NUCLEOTIDE SEQUENCE</scope>
    <source>
        <strain evidence="2">SMH3391-2</strain>
    </source>
</reference>
<evidence type="ECO:0000313" key="2">
    <source>
        <dbReference type="EMBL" id="KAK0612834.1"/>
    </source>
</evidence>
<evidence type="ECO:0000313" key="3">
    <source>
        <dbReference type="Proteomes" id="UP001174934"/>
    </source>
</evidence>
<keyword evidence="3" id="KW-1185">Reference proteome</keyword>
<protein>
    <submittedName>
        <fullName evidence="2">Uncharacterized protein</fullName>
    </submittedName>
</protein>